<proteinExistence type="predicted"/>
<evidence type="ECO:0000259" key="2">
    <source>
        <dbReference type="Pfam" id="PF02257"/>
    </source>
</evidence>
<dbReference type="Gene3D" id="1.10.10.10">
    <property type="entry name" value="Winged helix-like DNA-binding domain superfamily/Winged helix DNA-binding domain"/>
    <property type="match status" value="1"/>
</dbReference>
<dbReference type="GO" id="GO:0003677">
    <property type="term" value="F:DNA binding"/>
    <property type="evidence" value="ECO:0007669"/>
    <property type="project" value="InterPro"/>
</dbReference>
<dbReference type="VEuPathDB" id="AmoebaDB:ACA1_287840"/>
<feature type="compositionally biased region" description="Low complexity" evidence="1">
    <location>
        <begin position="340"/>
        <end position="370"/>
    </location>
</feature>
<feature type="domain" description="RFX-type winged-helix" evidence="2">
    <location>
        <begin position="22"/>
        <end position="72"/>
    </location>
</feature>
<feature type="compositionally biased region" description="Polar residues" evidence="1">
    <location>
        <begin position="303"/>
        <end position="331"/>
    </location>
</feature>
<feature type="region of interest" description="Disordered" evidence="1">
    <location>
        <begin position="218"/>
        <end position="388"/>
    </location>
</feature>
<sequence length="388" mass="40192">MEVVAPPKRRGKQSPNIHTRQAVILWLQETYGVVPNSGLSTPKEDVYKDYAQMCARDGKSAMARATFGKILHVPLSDDDESNSSDGQRQTDSPDYPSAGHHSGGGGGSALDSYPGYSLGSSMSLSRPAALSSQSPGSSSSLSPSFASPSMAGGGSAATIGASPSPPPSPIHLSTSLPPLPVYHPPFNPYPSAMHGGYPGSFAPSSSASAYLMAASPSAAPSSSLFHPISSPLQHRRAPSPPPHSYPSPYHQHLGSGYLRPTTALQEPARAPAPSGWSSHVDSLLYDTSGGSGVTGARDCGSAEQLSHYPNNSHHQQLQQPNHLSPTSTSPAGNLPCHYQSLTPSLASGPSPSSSGPTSSSSFFSSLRPSPESLPPFPPPHHLHRHGAP</sequence>
<evidence type="ECO:0000313" key="4">
    <source>
        <dbReference type="Proteomes" id="UP000011083"/>
    </source>
</evidence>
<dbReference type="EMBL" id="KB007805">
    <property type="protein sequence ID" value="ELR25083.1"/>
    <property type="molecule type" value="Genomic_DNA"/>
</dbReference>
<organism evidence="3 4">
    <name type="scientific">Acanthamoeba castellanii (strain ATCC 30010 / Neff)</name>
    <dbReference type="NCBI Taxonomy" id="1257118"/>
    <lineage>
        <taxon>Eukaryota</taxon>
        <taxon>Amoebozoa</taxon>
        <taxon>Discosea</taxon>
        <taxon>Longamoebia</taxon>
        <taxon>Centramoebida</taxon>
        <taxon>Acanthamoebidae</taxon>
        <taxon>Acanthamoeba</taxon>
    </lineage>
</organism>
<feature type="compositionally biased region" description="Polar residues" evidence="1">
    <location>
        <begin position="83"/>
        <end position="92"/>
    </location>
</feature>
<protein>
    <recommendedName>
        <fullName evidence="2">RFX-type winged-helix domain-containing protein</fullName>
    </recommendedName>
</protein>
<feature type="compositionally biased region" description="Pro residues" evidence="1">
    <location>
        <begin position="177"/>
        <end position="188"/>
    </location>
</feature>
<feature type="region of interest" description="Disordered" evidence="1">
    <location>
        <begin position="126"/>
        <end position="188"/>
    </location>
</feature>
<dbReference type="AlphaFoldDB" id="L8HKA9"/>
<dbReference type="InterPro" id="IPR036388">
    <property type="entry name" value="WH-like_DNA-bd_sf"/>
</dbReference>
<dbReference type="STRING" id="1257118.L8HKA9"/>
<evidence type="ECO:0000313" key="3">
    <source>
        <dbReference type="EMBL" id="ELR25083.1"/>
    </source>
</evidence>
<feature type="compositionally biased region" description="Low complexity" evidence="1">
    <location>
        <begin position="127"/>
        <end position="162"/>
    </location>
</feature>
<gene>
    <name evidence="3" type="ORF">ACA1_287840</name>
</gene>
<dbReference type="KEGG" id="acan:ACA1_287840"/>
<reference evidence="3 4" key="1">
    <citation type="journal article" date="2013" name="Genome Biol.">
        <title>Genome of Acanthamoeba castellanii highlights extensive lateral gene transfer and early evolution of tyrosine kinase signaling.</title>
        <authorList>
            <person name="Clarke M."/>
            <person name="Lohan A.J."/>
            <person name="Liu B."/>
            <person name="Lagkouvardos I."/>
            <person name="Roy S."/>
            <person name="Zafar N."/>
            <person name="Bertelli C."/>
            <person name="Schilde C."/>
            <person name="Kianianmomeni A."/>
            <person name="Burglin T.R."/>
            <person name="Frech C."/>
            <person name="Turcotte B."/>
            <person name="Kopec K.O."/>
            <person name="Synnott J.M."/>
            <person name="Choo C."/>
            <person name="Paponov I."/>
            <person name="Finkler A."/>
            <person name="Soon Heng Tan C."/>
            <person name="Hutchins A.P."/>
            <person name="Weinmeier T."/>
            <person name="Rattei T."/>
            <person name="Chu J.S."/>
            <person name="Gimenez G."/>
            <person name="Irimia M."/>
            <person name="Rigden D.J."/>
            <person name="Fitzpatrick D.A."/>
            <person name="Lorenzo-Morales J."/>
            <person name="Bateman A."/>
            <person name="Chiu C.H."/>
            <person name="Tang P."/>
            <person name="Hegemann P."/>
            <person name="Fromm H."/>
            <person name="Raoult D."/>
            <person name="Greub G."/>
            <person name="Miranda-Saavedra D."/>
            <person name="Chen N."/>
            <person name="Nash P."/>
            <person name="Ginger M.L."/>
            <person name="Horn M."/>
            <person name="Schaap P."/>
            <person name="Caler L."/>
            <person name="Loftus B."/>
        </authorList>
    </citation>
    <scope>NUCLEOTIDE SEQUENCE [LARGE SCALE GENOMIC DNA]</scope>
    <source>
        <strain evidence="3 4">Neff</strain>
    </source>
</reference>
<name>L8HKA9_ACACF</name>
<dbReference type="GeneID" id="14926126"/>
<accession>L8HKA9</accession>
<dbReference type="GO" id="GO:0006355">
    <property type="term" value="P:regulation of DNA-templated transcription"/>
    <property type="evidence" value="ECO:0007669"/>
    <property type="project" value="InterPro"/>
</dbReference>
<dbReference type="RefSeq" id="XP_004367838.1">
    <property type="nucleotide sequence ID" value="XM_004367781.1"/>
</dbReference>
<dbReference type="InterPro" id="IPR003150">
    <property type="entry name" value="DNA-bd_RFX"/>
</dbReference>
<keyword evidence="4" id="KW-1185">Reference proteome</keyword>
<feature type="region of interest" description="Disordered" evidence="1">
    <location>
        <begin position="74"/>
        <end position="112"/>
    </location>
</feature>
<dbReference type="Proteomes" id="UP000011083">
    <property type="component" value="Unassembled WGS sequence"/>
</dbReference>
<evidence type="ECO:0000256" key="1">
    <source>
        <dbReference type="SAM" id="MobiDB-lite"/>
    </source>
</evidence>
<dbReference type="Pfam" id="PF02257">
    <property type="entry name" value="RFX_DNA_binding"/>
    <property type="match status" value="1"/>
</dbReference>